<keyword evidence="2" id="KW-0732">Signal</keyword>
<comment type="similarity">
    <text evidence="1">Belongs to the peptidase M1 family.</text>
</comment>
<evidence type="ECO:0000256" key="1">
    <source>
        <dbReference type="ARBA" id="ARBA00010136"/>
    </source>
</evidence>
<name>A0ABP1RVA4_9HEXA</name>
<dbReference type="Gene3D" id="1.25.50.20">
    <property type="match status" value="1"/>
</dbReference>
<sequence length="893" mass="103660">MNTFLIILVVVAPIFHVDGTEQSEISIPPVKLLKENERWNMDKFFAAPPHFDINMKYNRETHQDLIQSHIRVSGQNREKAKRLVLMGHLMEFNTSSIRVTCQGRVIETKKVYYKFDNFIPLVDILFQEEIEALSELEIYMEYTMQVRDWSILWNASGNEKRILVNHKEDKRMDHPIACSYMFPCFGDRIMSTFNLTIIRENGYSSVANGDTKHSRFQPEGPYSHEYTWLTAVRPEAVTFVIFSNDFQYVDSVYGKGNKFIRVYAPKEEINRDIFQFTANVSAEVFTYFEDHGLSFKKLDLFFVPQSSTTIETQDINVYGYSTNFDSNHSATGEFELTKEKLIKKLVPGLIKQWLDPLRKEYIHIDINARFVEYLALRRVTSFNSTLTDLAVYQDFKGLEKLNGFSAEDELRLSNKAALLVRFSNGLYMGDDDEISMFFGFAIPLPEEGDPFWINKGMPVVRVSIANNTHFAFKQEPFRNRNLDAEAEDEKPELWILLVAHVPNLQKSEPTVLTPDDKVVFASGNTEEYLFVNPTGSGYYRTFYDDPILLNRIQTQLYRNHETFSPLARARLLSDYFLFAENGYSNYSTAIRLSDYLNKETSLVVWTAFLDKFLDIYSKFLNHPEYHVIEYFLMQKVDFRIREMEELSDLSEEQQLLRVKLLSVSCRFRSIRYRILDPPYCLFYARELFHMWSSVPNGASPLDSISPWSLRSELKCSILASSGKESFDFMFAKFRNLTPESGDYNDTLRSLGCAHDTNVIQVLLEKTLQPPSAGGFSQREVAHLLLFMIESPASSSRPQIISFVSKNYEQLAKKVENGDFFIQYLVNSLAYQVYTLEQRDKVKQLLELHQPELFNSSNSLTDGVDVLNIMDKNIDWMNRYKHDIITGVLTQSNK</sequence>
<proteinExistence type="inferred from homology"/>
<evidence type="ECO:0000313" key="5">
    <source>
        <dbReference type="Proteomes" id="UP001642540"/>
    </source>
</evidence>
<reference evidence="4 5" key="1">
    <citation type="submission" date="2024-08" db="EMBL/GenBank/DDBJ databases">
        <authorList>
            <person name="Cucini C."/>
            <person name="Frati F."/>
        </authorList>
    </citation>
    <scope>NUCLEOTIDE SEQUENCE [LARGE SCALE GENOMIC DNA]</scope>
</reference>
<dbReference type="SUPFAM" id="SSF63737">
    <property type="entry name" value="Leukotriene A4 hydrolase N-terminal domain"/>
    <property type="match status" value="1"/>
</dbReference>
<dbReference type="Proteomes" id="UP001642540">
    <property type="component" value="Unassembled WGS sequence"/>
</dbReference>
<feature type="domain" description="ERAP1-like C-terminal" evidence="3">
    <location>
        <begin position="529"/>
        <end position="863"/>
    </location>
</feature>
<evidence type="ECO:0000256" key="2">
    <source>
        <dbReference type="SAM" id="SignalP"/>
    </source>
</evidence>
<evidence type="ECO:0000313" key="4">
    <source>
        <dbReference type="EMBL" id="CAL8136712.1"/>
    </source>
</evidence>
<gene>
    <name evidence="4" type="ORF">ODALV1_LOCUS26577</name>
</gene>
<dbReference type="Pfam" id="PF11838">
    <property type="entry name" value="ERAP1_C"/>
    <property type="match status" value="1"/>
</dbReference>
<organism evidence="4 5">
    <name type="scientific">Orchesella dallaii</name>
    <dbReference type="NCBI Taxonomy" id="48710"/>
    <lineage>
        <taxon>Eukaryota</taxon>
        <taxon>Metazoa</taxon>
        <taxon>Ecdysozoa</taxon>
        <taxon>Arthropoda</taxon>
        <taxon>Hexapoda</taxon>
        <taxon>Collembola</taxon>
        <taxon>Entomobryomorpha</taxon>
        <taxon>Entomobryoidea</taxon>
        <taxon>Orchesellidae</taxon>
        <taxon>Orchesellinae</taxon>
        <taxon>Orchesella</taxon>
    </lineage>
</organism>
<dbReference type="EMBL" id="CAXLJM020000111">
    <property type="protein sequence ID" value="CAL8136712.1"/>
    <property type="molecule type" value="Genomic_DNA"/>
</dbReference>
<dbReference type="PANTHER" id="PTHR11533:SF21">
    <property type="entry name" value="AMINOPEPTIDASE"/>
    <property type="match status" value="1"/>
</dbReference>
<keyword evidence="5" id="KW-1185">Reference proteome</keyword>
<evidence type="ECO:0000259" key="3">
    <source>
        <dbReference type="Pfam" id="PF11838"/>
    </source>
</evidence>
<dbReference type="Gene3D" id="2.60.40.1910">
    <property type="match status" value="1"/>
</dbReference>
<accession>A0ABP1RVA4</accession>
<dbReference type="InterPro" id="IPR024571">
    <property type="entry name" value="ERAP1-like_C_dom"/>
</dbReference>
<dbReference type="InterPro" id="IPR042097">
    <property type="entry name" value="Aminopeptidase_N-like_N_sf"/>
</dbReference>
<protein>
    <recommendedName>
        <fullName evidence="3">ERAP1-like C-terminal domain-containing protein</fullName>
    </recommendedName>
</protein>
<comment type="caution">
    <text evidence="4">The sequence shown here is derived from an EMBL/GenBank/DDBJ whole genome shotgun (WGS) entry which is preliminary data.</text>
</comment>
<dbReference type="PANTHER" id="PTHR11533">
    <property type="entry name" value="PROTEASE M1 ZINC METALLOPROTEASE"/>
    <property type="match status" value="1"/>
</dbReference>
<dbReference type="InterPro" id="IPR050344">
    <property type="entry name" value="Peptidase_M1_aminopeptidases"/>
</dbReference>
<dbReference type="Gene3D" id="2.60.40.1730">
    <property type="entry name" value="tricorn interacting facor f3 domain"/>
    <property type="match status" value="1"/>
</dbReference>
<feature type="chain" id="PRO_5047200284" description="ERAP1-like C-terminal domain-containing protein" evidence="2">
    <location>
        <begin position="20"/>
        <end position="893"/>
    </location>
</feature>
<feature type="signal peptide" evidence="2">
    <location>
        <begin position="1"/>
        <end position="19"/>
    </location>
</feature>